<comment type="caution">
    <text evidence="1">The sequence shown here is derived from an EMBL/GenBank/DDBJ whole genome shotgun (WGS) entry which is preliminary data.</text>
</comment>
<evidence type="ECO:0000313" key="2">
    <source>
        <dbReference type="Proteomes" id="UP000228495"/>
    </source>
</evidence>
<organism evidence="1 2">
    <name type="scientific">candidate division WWE3 bacterium CG22_combo_CG10-13_8_21_14_all_39_12</name>
    <dbReference type="NCBI Taxonomy" id="1975094"/>
    <lineage>
        <taxon>Bacteria</taxon>
        <taxon>Katanobacteria</taxon>
    </lineage>
</organism>
<evidence type="ECO:0000313" key="1">
    <source>
        <dbReference type="EMBL" id="PIP56744.1"/>
    </source>
</evidence>
<gene>
    <name evidence="1" type="ORF">COX05_01415</name>
</gene>
<protein>
    <submittedName>
        <fullName evidence="1">Uncharacterized protein</fullName>
    </submittedName>
</protein>
<proteinExistence type="predicted"/>
<dbReference type="Proteomes" id="UP000228495">
    <property type="component" value="Unassembled WGS sequence"/>
</dbReference>
<accession>A0A2H0BGI4</accession>
<reference evidence="1 2" key="1">
    <citation type="submission" date="2017-09" db="EMBL/GenBank/DDBJ databases">
        <title>Depth-based differentiation of microbial function through sediment-hosted aquifers and enrichment of novel symbionts in the deep terrestrial subsurface.</title>
        <authorList>
            <person name="Probst A.J."/>
            <person name="Ladd B."/>
            <person name="Jarett J.K."/>
            <person name="Geller-Mcgrath D.E."/>
            <person name="Sieber C.M."/>
            <person name="Emerson J.B."/>
            <person name="Anantharaman K."/>
            <person name="Thomas B.C."/>
            <person name="Malmstrom R."/>
            <person name="Stieglmeier M."/>
            <person name="Klingl A."/>
            <person name="Woyke T."/>
            <person name="Ryan C.M."/>
            <person name="Banfield J.F."/>
        </authorList>
    </citation>
    <scope>NUCLEOTIDE SEQUENCE [LARGE SCALE GENOMIC DNA]</scope>
    <source>
        <strain evidence="1">CG22_combo_CG10-13_8_21_14_all_39_12</strain>
    </source>
</reference>
<name>A0A2H0BGI4_UNCKA</name>
<dbReference type="AlphaFoldDB" id="A0A2H0BGI4"/>
<dbReference type="EMBL" id="PCSU01000019">
    <property type="protein sequence ID" value="PIP56744.1"/>
    <property type="molecule type" value="Genomic_DNA"/>
</dbReference>
<sequence length="155" mass="17528">MQILYIDGPVVMVTDFADQTLDWDVYTLVTDVGRCMVSREASMRRVFAFGHVSFVEEGHLVVSLSGNKPVHCLTSTLSDLDADAQEEVIDAVIEILEALVVDKRFYVLTQEEIIQLHQYLGEDKPWPPAITQLRRDWLQSTLDEAKKKHASLVPA</sequence>